<comment type="similarity">
    <text evidence="10">Belongs to the glycosyl hydrolase 3 family. NagZ subfamily.</text>
</comment>
<dbReference type="Gene3D" id="3.20.20.300">
    <property type="entry name" value="Glycoside hydrolase, family 3, N-terminal domain"/>
    <property type="match status" value="1"/>
</dbReference>
<dbReference type="SUPFAM" id="SSF51445">
    <property type="entry name" value="(Trans)glycosidases"/>
    <property type="match status" value="1"/>
</dbReference>
<evidence type="ECO:0000313" key="12">
    <source>
        <dbReference type="EMBL" id="ORE86132.1"/>
    </source>
</evidence>
<keyword evidence="6 10" id="KW-0573">Peptidoglycan synthesis</keyword>
<dbReference type="PANTHER" id="PTHR30480:SF13">
    <property type="entry name" value="BETA-HEXOSAMINIDASE"/>
    <property type="match status" value="1"/>
</dbReference>
<organism evidence="12 13">
    <name type="scientific">Oceanococcus atlanticus</name>
    <dbReference type="NCBI Taxonomy" id="1317117"/>
    <lineage>
        <taxon>Bacteria</taxon>
        <taxon>Pseudomonadati</taxon>
        <taxon>Pseudomonadota</taxon>
        <taxon>Gammaproteobacteria</taxon>
        <taxon>Chromatiales</taxon>
        <taxon>Oceanococcaceae</taxon>
        <taxon>Oceanococcus</taxon>
    </lineage>
</organism>
<evidence type="ECO:0000256" key="2">
    <source>
        <dbReference type="ARBA" id="ARBA00022490"/>
    </source>
</evidence>
<dbReference type="EC" id="3.2.1.52" evidence="10"/>
<dbReference type="HAMAP" id="MF_00364">
    <property type="entry name" value="NagZ"/>
    <property type="match status" value="1"/>
</dbReference>
<protein>
    <recommendedName>
        <fullName evidence="10">Beta-hexosaminidase</fullName>
        <ecNumber evidence="10">3.2.1.52</ecNumber>
    </recommendedName>
    <alternativeName>
        <fullName evidence="10">Beta-N-acetylhexosaminidase</fullName>
    </alternativeName>
    <alternativeName>
        <fullName evidence="10">N-acetyl-beta-glucosaminidase</fullName>
    </alternativeName>
</protein>
<comment type="pathway">
    <text evidence="10">Cell wall biogenesis; peptidoglycan recycling.</text>
</comment>
<dbReference type="EMBL" id="AQQV01000003">
    <property type="protein sequence ID" value="ORE86132.1"/>
    <property type="molecule type" value="Genomic_DNA"/>
</dbReference>
<keyword evidence="5 10" id="KW-0133">Cell shape</keyword>
<dbReference type="InterPro" id="IPR001764">
    <property type="entry name" value="Glyco_hydro_3_N"/>
</dbReference>
<comment type="subcellular location">
    <subcellularLocation>
        <location evidence="10">Cytoplasm</location>
    </subcellularLocation>
</comment>
<evidence type="ECO:0000259" key="11">
    <source>
        <dbReference type="Pfam" id="PF00933"/>
    </source>
</evidence>
<comment type="caution">
    <text evidence="12">The sequence shown here is derived from an EMBL/GenBank/DDBJ whole genome shotgun (WGS) entry which is preliminary data.</text>
</comment>
<dbReference type="PANTHER" id="PTHR30480">
    <property type="entry name" value="BETA-HEXOSAMINIDASE-RELATED"/>
    <property type="match status" value="1"/>
</dbReference>
<keyword evidence="9 10" id="KW-0961">Cell wall biogenesis/degradation</keyword>
<evidence type="ECO:0000256" key="7">
    <source>
        <dbReference type="ARBA" id="ARBA00023295"/>
    </source>
</evidence>
<keyword evidence="2 10" id="KW-0963">Cytoplasm</keyword>
<comment type="function">
    <text evidence="10">Plays a role in peptidoglycan recycling by cleaving the terminal beta-1,4-linked N-acetylglucosamine (GlcNAc) from peptide-linked peptidoglycan fragments, giving rise to free GlcNAc, anhydro-N-acetylmuramic acid and anhydro-N-acetylmuramic acid-linked peptides.</text>
</comment>
<dbReference type="GO" id="GO:0005975">
    <property type="term" value="P:carbohydrate metabolic process"/>
    <property type="evidence" value="ECO:0007669"/>
    <property type="project" value="InterPro"/>
</dbReference>
<proteinExistence type="inferred from homology"/>
<dbReference type="GO" id="GO:0008360">
    <property type="term" value="P:regulation of cell shape"/>
    <property type="evidence" value="ECO:0007669"/>
    <property type="project" value="UniProtKB-KW"/>
</dbReference>
<feature type="active site" description="Nucleophile" evidence="10">
    <location>
        <position position="250"/>
    </location>
</feature>
<evidence type="ECO:0000256" key="4">
    <source>
        <dbReference type="ARBA" id="ARBA00022801"/>
    </source>
</evidence>
<feature type="domain" description="Glycoside hydrolase family 3 N-terminal" evidence="11">
    <location>
        <begin position="17"/>
        <end position="292"/>
    </location>
</feature>
<evidence type="ECO:0000256" key="10">
    <source>
        <dbReference type="HAMAP-Rule" id="MF_00364"/>
    </source>
</evidence>
<gene>
    <name evidence="10" type="primary">nagZ</name>
    <name evidence="12" type="ORF">ATO7_12583</name>
</gene>
<dbReference type="NCBIfam" id="NF003740">
    <property type="entry name" value="PRK05337.1"/>
    <property type="match status" value="1"/>
</dbReference>
<feature type="binding site" evidence="10">
    <location>
        <begin position="166"/>
        <end position="167"/>
    </location>
    <ligand>
        <name>substrate</name>
    </ligand>
</feature>
<name>A0A1Y1SBZ8_9GAMM</name>
<keyword evidence="13" id="KW-1185">Reference proteome</keyword>
<evidence type="ECO:0000256" key="6">
    <source>
        <dbReference type="ARBA" id="ARBA00022984"/>
    </source>
</evidence>
<sequence length="344" mass="37147">MLGPIMMDLEGPVLQPHEAQQLQHPAVGGVILFTRNYQNPAQLAALTASIREQRAELLIAADTEGGRVQRFRDGFVQLPAAADLGQLYARDPHVAVDCSLAFGWILAAELRAVDVDLAFAPVLDICGGVSQVIGNRAFATDPNAVIALTQAFSDGFERAGMACTGKHFPGHGYVTPDSHVELPVDMRSYAELDACDLQPYRAAIQAGLPSVMVAHVLYSAIDAHPASISAWWIGEVLRRRLCFTGAVFSDDLSMGGLADYGDAVARTCLALNAGCDMIPLCNRPQDVAQVLSEAGLSPDPESQARLDALRRPRSYRGLDALRASPDYSHYFNVLQDNMNVKVEF</sequence>
<dbReference type="InterPro" id="IPR036962">
    <property type="entry name" value="Glyco_hydro_3_N_sf"/>
</dbReference>
<dbReference type="GO" id="GO:0009254">
    <property type="term" value="P:peptidoglycan turnover"/>
    <property type="evidence" value="ECO:0007669"/>
    <property type="project" value="UniProtKB-UniRule"/>
</dbReference>
<evidence type="ECO:0000256" key="5">
    <source>
        <dbReference type="ARBA" id="ARBA00022960"/>
    </source>
</evidence>
<feature type="binding site" evidence="10">
    <location>
        <position position="62"/>
    </location>
    <ligand>
        <name>substrate</name>
    </ligand>
</feature>
<dbReference type="GO" id="GO:0005737">
    <property type="term" value="C:cytoplasm"/>
    <property type="evidence" value="ECO:0007669"/>
    <property type="project" value="UniProtKB-SubCell"/>
</dbReference>
<keyword evidence="3 10" id="KW-0132">Cell division</keyword>
<evidence type="ECO:0000313" key="13">
    <source>
        <dbReference type="Proteomes" id="UP000192342"/>
    </source>
</evidence>
<accession>A0A1Y1SBZ8</accession>
<feature type="binding site" evidence="10">
    <location>
        <position position="70"/>
    </location>
    <ligand>
        <name>substrate</name>
    </ligand>
</feature>
<comment type="catalytic activity">
    <reaction evidence="1 10">
        <text>Hydrolysis of terminal non-reducing N-acetyl-D-hexosamine residues in N-acetyl-beta-D-hexosaminides.</text>
        <dbReference type="EC" id="3.2.1.52"/>
    </reaction>
</comment>
<keyword evidence="8 10" id="KW-0131">Cell cycle</keyword>
<evidence type="ECO:0000256" key="9">
    <source>
        <dbReference type="ARBA" id="ARBA00023316"/>
    </source>
</evidence>
<feature type="active site" description="Proton donor/acceptor" evidence="10">
    <location>
        <position position="179"/>
    </location>
</feature>
<dbReference type="GO" id="GO:0051301">
    <property type="term" value="P:cell division"/>
    <property type="evidence" value="ECO:0007669"/>
    <property type="project" value="UniProtKB-KW"/>
</dbReference>
<evidence type="ECO:0000256" key="3">
    <source>
        <dbReference type="ARBA" id="ARBA00022618"/>
    </source>
</evidence>
<keyword evidence="4 10" id="KW-0378">Hydrolase</keyword>
<feature type="site" description="Important for catalytic activity" evidence="10">
    <location>
        <position position="177"/>
    </location>
</feature>
<dbReference type="GO" id="GO:0004563">
    <property type="term" value="F:beta-N-acetylhexosaminidase activity"/>
    <property type="evidence" value="ECO:0007669"/>
    <property type="project" value="UniProtKB-UniRule"/>
</dbReference>
<keyword evidence="7 10" id="KW-0326">Glycosidase</keyword>
<dbReference type="InterPro" id="IPR050226">
    <property type="entry name" value="NagZ_Beta-hexosaminidase"/>
</dbReference>
<dbReference type="UniPathway" id="UPA00544"/>
<dbReference type="STRING" id="1317117.ATO7_12583"/>
<dbReference type="GO" id="GO:0071555">
    <property type="term" value="P:cell wall organization"/>
    <property type="evidence" value="ECO:0007669"/>
    <property type="project" value="UniProtKB-KW"/>
</dbReference>
<dbReference type="InterPro" id="IPR017853">
    <property type="entry name" value="GH"/>
</dbReference>
<dbReference type="GO" id="GO:0009252">
    <property type="term" value="P:peptidoglycan biosynthetic process"/>
    <property type="evidence" value="ECO:0007669"/>
    <property type="project" value="UniProtKB-KW"/>
</dbReference>
<dbReference type="Pfam" id="PF00933">
    <property type="entry name" value="Glyco_hydro_3"/>
    <property type="match status" value="1"/>
</dbReference>
<feature type="binding site" evidence="10">
    <location>
        <position position="136"/>
    </location>
    <ligand>
        <name>substrate</name>
    </ligand>
</feature>
<dbReference type="InterPro" id="IPR022956">
    <property type="entry name" value="Beta_hexosaminidase_bac"/>
</dbReference>
<evidence type="ECO:0000256" key="8">
    <source>
        <dbReference type="ARBA" id="ARBA00023306"/>
    </source>
</evidence>
<evidence type="ECO:0000256" key="1">
    <source>
        <dbReference type="ARBA" id="ARBA00001231"/>
    </source>
</evidence>
<dbReference type="Proteomes" id="UP000192342">
    <property type="component" value="Unassembled WGS sequence"/>
</dbReference>
<dbReference type="AlphaFoldDB" id="A0A1Y1SBZ8"/>
<reference evidence="12 13" key="1">
    <citation type="submission" date="2013-04" db="EMBL/GenBank/DDBJ databases">
        <title>Oceanococcus atlanticus 22II-S10r2 Genome Sequencing.</title>
        <authorList>
            <person name="Lai Q."/>
            <person name="Li G."/>
            <person name="Shao Z."/>
        </authorList>
    </citation>
    <scope>NUCLEOTIDE SEQUENCE [LARGE SCALE GENOMIC DNA]</scope>
    <source>
        <strain evidence="12 13">22II-S10r2</strain>
    </source>
</reference>